<organism evidence="1 2">
    <name type="scientific">Austropuccinia psidii MF-1</name>
    <dbReference type="NCBI Taxonomy" id="1389203"/>
    <lineage>
        <taxon>Eukaryota</taxon>
        <taxon>Fungi</taxon>
        <taxon>Dikarya</taxon>
        <taxon>Basidiomycota</taxon>
        <taxon>Pucciniomycotina</taxon>
        <taxon>Pucciniomycetes</taxon>
        <taxon>Pucciniales</taxon>
        <taxon>Sphaerophragmiaceae</taxon>
        <taxon>Austropuccinia</taxon>
    </lineage>
</organism>
<comment type="caution">
    <text evidence="1">The sequence shown here is derived from an EMBL/GenBank/DDBJ whole genome shotgun (WGS) entry which is preliminary data.</text>
</comment>
<name>A0A9Q3BWU3_9BASI</name>
<dbReference type="AlphaFoldDB" id="A0A9Q3BWU3"/>
<reference evidence="1" key="1">
    <citation type="submission" date="2021-03" db="EMBL/GenBank/DDBJ databases">
        <title>Draft genome sequence of rust myrtle Austropuccinia psidii MF-1, a brazilian biotype.</title>
        <authorList>
            <person name="Quecine M.C."/>
            <person name="Pachon D.M.R."/>
            <person name="Bonatelli M.L."/>
            <person name="Correr F.H."/>
            <person name="Franceschini L.M."/>
            <person name="Leite T.F."/>
            <person name="Margarido G.R.A."/>
            <person name="Almeida C.A."/>
            <person name="Ferrarezi J.A."/>
            <person name="Labate C.A."/>
        </authorList>
    </citation>
    <scope>NUCLEOTIDE SEQUENCE</scope>
    <source>
        <strain evidence="1">MF-1</strain>
    </source>
</reference>
<protein>
    <submittedName>
        <fullName evidence="1">Uncharacterized protein</fullName>
    </submittedName>
</protein>
<gene>
    <name evidence="1" type="ORF">O181_012458</name>
</gene>
<sequence length="209" mass="23780">MQKFGELQRLQKIKPDIGVVLSKNSKFLINKTLINDDSDLKLLNHLKKVIPQLCQYSKLTLPRNSIVLRKSVFEIDYGTWPFGLKVSKQSPNNLIYLTKGKVKFEFGEVVHILNLVDDQIHKGPLLMVGWLEAVTEREKKFEDVDTILDSLSVKQLSRRVSSFKYSRSSMSLAMESSTLSSFTILCEILSDLEASGKNATLYESENDSF</sequence>
<dbReference type="Proteomes" id="UP000765509">
    <property type="component" value="Unassembled WGS sequence"/>
</dbReference>
<evidence type="ECO:0000313" key="1">
    <source>
        <dbReference type="EMBL" id="MBW0472743.1"/>
    </source>
</evidence>
<dbReference type="OrthoDB" id="2505141at2759"/>
<evidence type="ECO:0000313" key="2">
    <source>
        <dbReference type="Proteomes" id="UP000765509"/>
    </source>
</evidence>
<accession>A0A9Q3BWU3</accession>
<keyword evidence="2" id="KW-1185">Reference proteome</keyword>
<dbReference type="EMBL" id="AVOT02003187">
    <property type="protein sequence ID" value="MBW0472743.1"/>
    <property type="molecule type" value="Genomic_DNA"/>
</dbReference>
<proteinExistence type="predicted"/>